<name>A0A919V618_9ACTN</name>
<evidence type="ECO:0000256" key="1">
    <source>
        <dbReference type="SAM" id="SignalP"/>
    </source>
</evidence>
<organism evidence="2 3">
    <name type="scientific">Sinosporangium siamense</name>
    <dbReference type="NCBI Taxonomy" id="1367973"/>
    <lineage>
        <taxon>Bacteria</taxon>
        <taxon>Bacillati</taxon>
        <taxon>Actinomycetota</taxon>
        <taxon>Actinomycetes</taxon>
        <taxon>Streptosporangiales</taxon>
        <taxon>Streptosporangiaceae</taxon>
        <taxon>Sinosporangium</taxon>
    </lineage>
</organism>
<protein>
    <submittedName>
        <fullName evidence="2">Uncharacterized protein</fullName>
    </submittedName>
</protein>
<reference evidence="2" key="1">
    <citation type="submission" date="2021-01" db="EMBL/GenBank/DDBJ databases">
        <title>Whole genome shotgun sequence of Sinosporangium siamense NBRC 109515.</title>
        <authorList>
            <person name="Komaki H."/>
            <person name="Tamura T."/>
        </authorList>
    </citation>
    <scope>NUCLEOTIDE SEQUENCE</scope>
    <source>
        <strain evidence="2">NBRC 109515</strain>
    </source>
</reference>
<dbReference type="AlphaFoldDB" id="A0A919V618"/>
<feature type="chain" id="PRO_5037413616" evidence="1">
    <location>
        <begin position="25"/>
        <end position="154"/>
    </location>
</feature>
<dbReference type="RefSeq" id="WP_204024523.1">
    <property type="nucleotide sequence ID" value="NZ_BOOW01000013.1"/>
</dbReference>
<dbReference type="EMBL" id="BOOW01000013">
    <property type="protein sequence ID" value="GII92043.1"/>
    <property type="molecule type" value="Genomic_DNA"/>
</dbReference>
<comment type="caution">
    <text evidence="2">The sequence shown here is derived from an EMBL/GenBank/DDBJ whole genome shotgun (WGS) entry which is preliminary data.</text>
</comment>
<keyword evidence="1" id="KW-0732">Signal</keyword>
<accession>A0A919V618</accession>
<proteinExistence type="predicted"/>
<gene>
    <name evidence="2" type="ORF">Ssi02_22740</name>
</gene>
<evidence type="ECO:0000313" key="3">
    <source>
        <dbReference type="Proteomes" id="UP000606172"/>
    </source>
</evidence>
<sequence length="154" mass="16728">MKKTLPWLSGLSALLAAFLVTPHAATGTDGSHAPWTADRRHCVVDMTNNQQISCYKTAAQVGAAIDAGIIGIGYSGFDYQGPSLTFVGNRRCTPTLADVDHEARFPFLLAINSFRTFASCRSNLSDRAGRETGYRIDHPNLGQLGGMIVRIRWS</sequence>
<evidence type="ECO:0000313" key="2">
    <source>
        <dbReference type="EMBL" id="GII92043.1"/>
    </source>
</evidence>
<keyword evidence="3" id="KW-1185">Reference proteome</keyword>
<dbReference type="Proteomes" id="UP000606172">
    <property type="component" value="Unassembled WGS sequence"/>
</dbReference>
<feature type="signal peptide" evidence="1">
    <location>
        <begin position="1"/>
        <end position="24"/>
    </location>
</feature>